<evidence type="ECO:0000256" key="1">
    <source>
        <dbReference type="ARBA" id="ARBA00004123"/>
    </source>
</evidence>
<keyword evidence="4" id="KW-0227">DNA damage</keyword>
<keyword evidence="5" id="KW-0067">ATP-binding</keyword>
<keyword evidence="6" id="KW-0238">DNA-binding</keyword>
<dbReference type="GO" id="GO:0000723">
    <property type="term" value="P:telomere maintenance"/>
    <property type="evidence" value="ECO:0007669"/>
    <property type="project" value="TreeGrafter"/>
</dbReference>
<keyword evidence="8" id="KW-0234">DNA repair</keyword>
<dbReference type="GO" id="GO:0140664">
    <property type="term" value="F:ATP-dependent DNA damage sensor activity"/>
    <property type="evidence" value="ECO:0007669"/>
    <property type="project" value="InterPro"/>
</dbReference>
<dbReference type="GO" id="GO:0000400">
    <property type="term" value="F:four-way junction DNA binding"/>
    <property type="evidence" value="ECO:0007669"/>
    <property type="project" value="TreeGrafter"/>
</dbReference>
<dbReference type="GO" id="GO:0005524">
    <property type="term" value="F:ATP binding"/>
    <property type="evidence" value="ECO:0007669"/>
    <property type="project" value="UniProtKB-KW"/>
</dbReference>
<keyword evidence="7" id="KW-0233">DNA recombination</keyword>
<organism evidence="11 12">
    <name type="scientific">Mytilus coruscus</name>
    <name type="common">Sea mussel</name>
    <dbReference type="NCBI Taxonomy" id="42192"/>
    <lineage>
        <taxon>Eukaryota</taxon>
        <taxon>Metazoa</taxon>
        <taxon>Spiralia</taxon>
        <taxon>Lophotrochozoa</taxon>
        <taxon>Mollusca</taxon>
        <taxon>Bivalvia</taxon>
        <taxon>Autobranchia</taxon>
        <taxon>Pteriomorphia</taxon>
        <taxon>Mytilida</taxon>
        <taxon>Mytiloidea</taxon>
        <taxon>Mytilidae</taxon>
        <taxon>Mytilinae</taxon>
        <taxon>Mytilus</taxon>
    </lineage>
</organism>
<keyword evidence="9" id="KW-0539">Nucleus</keyword>
<dbReference type="EMBL" id="CACVKT020006198">
    <property type="protein sequence ID" value="CAC5400336.1"/>
    <property type="molecule type" value="Genomic_DNA"/>
</dbReference>
<evidence type="ECO:0000259" key="10">
    <source>
        <dbReference type="PROSITE" id="PS50162"/>
    </source>
</evidence>
<dbReference type="GO" id="GO:0003697">
    <property type="term" value="F:single-stranded DNA binding"/>
    <property type="evidence" value="ECO:0007669"/>
    <property type="project" value="TreeGrafter"/>
</dbReference>
<dbReference type="GO" id="GO:0000724">
    <property type="term" value="P:double-strand break repair via homologous recombination"/>
    <property type="evidence" value="ECO:0007669"/>
    <property type="project" value="TreeGrafter"/>
</dbReference>
<dbReference type="GO" id="GO:0033063">
    <property type="term" value="C:Rad51B-Rad51C-Rad51D-XRCC2 complex"/>
    <property type="evidence" value="ECO:0007669"/>
    <property type="project" value="TreeGrafter"/>
</dbReference>
<dbReference type="AlphaFoldDB" id="A0A6J8CXR0"/>
<name>A0A6J8CXR0_MYTCO</name>
<dbReference type="InterPro" id="IPR020588">
    <property type="entry name" value="RecA_ATP-bd"/>
</dbReference>
<dbReference type="InterPro" id="IPR051988">
    <property type="entry name" value="HRR_RAD51_Paralog"/>
</dbReference>
<protein>
    <submittedName>
        <fullName evidence="11">RAD51L3</fullName>
    </submittedName>
</protein>
<dbReference type="Gene3D" id="3.40.50.300">
    <property type="entry name" value="P-loop containing nucleotide triphosphate hydrolases"/>
    <property type="match status" value="1"/>
</dbReference>
<evidence type="ECO:0000256" key="9">
    <source>
        <dbReference type="ARBA" id="ARBA00023242"/>
    </source>
</evidence>
<dbReference type="Proteomes" id="UP000507470">
    <property type="component" value="Unassembled WGS sequence"/>
</dbReference>
<evidence type="ECO:0000256" key="7">
    <source>
        <dbReference type="ARBA" id="ARBA00023172"/>
    </source>
</evidence>
<dbReference type="CDD" id="cd19489">
    <property type="entry name" value="Rad51D"/>
    <property type="match status" value="1"/>
</dbReference>
<dbReference type="PANTHER" id="PTHR46457">
    <property type="entry name" value="DNA REPAIR PROTEIN RAD51 HOMOLOG 4"/>
    <property type="match status" value="1"/>
</dbReference>
<dbReference type="InterPro" id="IPR048943">
    <property type="entry name" value="RAD51D_N"/>
</dbReference>
<keyword evidence="3" id="KW-0547">Nucleotide-binding</keyword>
<dbReference type="SUPFAM" id="SSF52540">
    <property type="entry name" value="P-loop containing nucleoside triphosphate hydrolases"/>
    <property type="match status" value="1"/>
</dbReference>
<evidence type="ECO:0000256" key="8">
    <source>
        <dbReference type="ARBA" id="ARBA00023204"/>
    </source>
</evidence>
<dbReference type="GO" id="GO:0005815">
    <property type="term" value="C:microtubule organizing center"/>
    <property type="evidence" value="ECO:0007669"/>
    <property type="project" value="TreeGrafter"/>
</dbReference>
<dbReference type="PANTHER" id="PTHR46457:SF1">
    <property type="entry name" value="DNA REPAIR PROTEIN RAD51 HOMOLOG 4"/>
    <property type="match status" value="1"/>
</dbReference>
<dbReference type="InterPro" id="IPR027417">
    <property type="entry name" value="P-loop_NTPase"/>
</dbReference>
<evidence type="ECO:0000256" key="4">
    <source>
        <dbReference type="ARBA" id="ARBA00022763"/>
    </source>
</evidence>
<feature type="domain" description="RecA family profile 1" evidence="10">
    <location>
        <begin position="78"/>
        <end position="282"/>
    </location>
</feature>
<gene>
    <name evidence="11" type="ORF">MCOR_34520</name>
</gene>
<evidence type="ECO:0000256" key="6">
    <source>
        <dbReference type="ARBA" id="ARBA00023125"/>
    </source>
</evidence>
<comment type="subcellular location">
    <subcellularLocation>
        <location evidence="1">Nucleus</location>
    </subcellularLocation>
</comment>
<accession>A0A6J8CXR0</accession>
<dbReference type="GO" id="GO:0005657">
    <property type="term" value="C:replication fork"/>
    <property type="evidence" value="ECO:0007669"/>
    <property type="project" value="TreeGrafter"/>
</dbReference>
<dbReference type="PROSITE" id="PS50162">
    <property type="entry name" value="RECA_2"/>
    <property type="match status" value="1"/>
</dbReference>
<evidence type="ECO:0000256" key="3">
    <source>
        <dbReference type="ARBA" id="ARBA00022741"/>
    </source>
</evidence>
<evidence type="ECO:0000256" key="5">
    <source>
        <dbReference type="ARBA" id="ARBA00022840"/>
    </source>
</evidence>
<dbReference type="Pfam" id="PF08423">
    <property type="entry name" value="Rad51"/>
    <property type="match status" value="1"/>
</dbReference>
<evidence type="ECO:0000256" key="2">
    <source>
        <dbReference type="ARBA" id="ARBA00007095"/>
    </source>
</evidence>
<evidence type="ECO:0000313" key="12">
    <source>
        <dbReference type="Proteomes" id="UP000507470"/>
    </source>
</evidence>
<evidence type="ECO:0000313" key="11">
    <source>
        <dbReference type="EMBL" id="CAC5400336.1"/>
    </source>
</evidence>
<comment type="similarity">
    <text evidence="2">Belongs to the RecA family. RAD51 subfamily.</text>
</comment>
<dbReference type="InterPro" id="IPR013632">
    <property type="entry name" value="Rad51_C"/>
</dbReference>
<dbReference type="GO" id="GO:0007131">
    <property type="term" value="P:reciprocal meiotic recombination"/>
    <property type="evidence" value="ECO:0007669"/>
    <property type="project" value="TreeGrafter"/>
</dbReference>
<dbReference type="Pfam" id="PF21794">
    <property type="entry name" value="RAD51D_N"/>
    <property type="match status" value="1"/>
</dbReference>
<reference evidence="11 12" key="1">
    <citation type="submission" date="2020-06" db="EMBL/GenBank/DDBJ databases">
        <authorList>
            <person name="Li R."/>
            <person name="Bekaert M."/>
        </authorList>
    </citation>
    <scope>NUCLEOTIDE SEQUENCE [LARGE SCALE GENOMIC DNA]</scope>
    <source>
        <strain evidence="12">wild</strain>
    </source>
</reference>
<dbReference type="OrthoDB" id="336321at2759"/>
<sequence length="344" mass="37509">MSVLRCGICSALTDDVVSTLKDNGIRSVIDLITQNLEDLSQKTKLSYKDLVAIVNVLLAQYSTFPVTGEALYNTVLTSTSILPTACQGFDQILDGGLYTGEVTEVAGEIASGKTQICLSMTASVICHSKQNVMYVDTSGGFCAERLEEILHTKYQQGDNSDVFSHIRCLQTYDIYSLLSELQQIKVNITQQSDPFYSGLKLIIIDNVASVIYPILGGNQLDGRLIVCIDLLNAWWKPVVYTLIYPILGGNQLDGHGLIVQLSQLLKPLAVDYSLSVLVSNNVVVSDGEKKASLGKVWSHVPHTRILVSSMGDQQRQLVLVKSSRSRTGQTANFIISEKGCVDPG</sequence>
<proteinExistence type="inferred from homology"/>
<keyword evidence="12" id="KW-1185">Reference proteome</keyword>
<dbReference type="GO" id="GO:0042148">
    <property type="term" value="P:DNA strand invasion"/>
    <property type="evidence" value="ECO:0007669"/>
    <property type="project" value="TreeGrafter"/>
</dbReference>
<dbReference type="InterPro" id="IPR047323">
    <property type="entry name" value="Rad51D_C"/>
</dbReference>